<protein>
    <submittedName>
        <fullName evidence="2">Uncharacterized protein</fullName>
    </submittedName>
</protein>
<evidence type="ECO:0000256" key="1">
    <source>
        <dbReference type="SAM" id="MobiDB-lite"/>
    </source>
</evidence>
<feature type="compositionally biased region" description="Low complexity" evidence="1">
    <location>
        <begin position="354"/>
        <end position="367"/>
    </location>
</feature>
<gene>
    <name evidence="2" type="ORF">A4X03_0g1729</name>
</gene>
<proteinExistence type="predicted"/>
<comment type="caution">
    <text evidence="2">The sequence shown here is derived from an EMBL/GenBank/DDBJ whole genome shotgun (WGS) entry which is preliminary data.</text>
</comment>
<feature type="region of interest" description="Disordered" evidence="1">
    <location>
        <begin position="639"/>
        <end position="698"/>
    </location>
</feature>
<accession>A0A177UK12</accession>
<evidence type="ECO:0000313" key="3">
    <source>
        <dbReference type="Proteomes" id="UP000077671"/>
    </source>
</evidence>
<dbReference type="Proteomes" id="UP000077671">
    <property type="component" value="Unassembled WGS sequence"/>
</dbReference>
<feature type="region of interest" description="Disordered" evidence="1">
    <location>
        <begin position="580"/>
        <end position="622"/>
    </location>
</feature>
<evidence type="ECO:0000313" key="2">
    <source>
        <dbReference type="EMBL" id="KAE8263371.1"/>
    </source>
</evidence>
<feature type="compositionally biased region" description="Acidic residues" evidence="1">
    <location>
        <begin position="422"/>
        <end position="439"/>
    </location>
</feature>
<feature type="region of interest" description="Disordered" evidence="1">
    <location>
        <begin position="715"/>
        <end position="757"/>
    </location>
</feature>
<name>A0A177UK12_9BASI</name>
<feature type="compositionally biased region" description="Acidic residues" evidence="1">
    <location>
        <begin position="677"/>
        <end position="687"/>
    </location>
</feature>
<reference evidence="2" key="2">
    <citation type="journal article" date="2019" name="IMA Fungus">
        <title>Genome sequencing and comparison of five Tilletia species to identify candidate genes for the detection of regulated species infecting wheat.</title>
        <authorList>
            <person name="Nguyen H.D.T."/>
            <person name="Sultana T."/>
            <person name="Kesanakurti P."/>
            <person name="Hambleton S."/>
        </authorList>
    </citation>
    <scope>NUCLEOTIDE SEQUENCE</scope>
    <source>
        <strain evidence="2">DAOMC 238032</strain>
    </source>
</reference>
<sequence>MSSGLLSDRTLAFATTPCFRIDVSDVARLQSFPGDSVQGTLKISNKFLGSGSSNSSYHSIDVTIKAEARIRSSIHMPQGNVVPTFEKISLWKLGRVQLWPRPSTFEPDELGLVSIPFTVKVPLTVPALSNLPFASHISGGKRSSQQQVAQVVQIAPLPSCTLPPGLQIVVSIVAEAHRTSALVKRPREDIVQVPILLHRKPSDKLLRWLPPVEDPNSHLLRFDPHFWTSSTTIVTLKQTLLDRRRLWITLTIPNVSRTNGAAESERIPFLLELTYQSKRSSSSSRGPPFNMVDKTALPALPLSTTKSELQPRLFVGQRVACTLEDGTTSDFRQDDLEIEWDPFHLEHIPTLAATTSSSSSNTQNSSSFTPRDRVQLRLGASSSGLELFQGHGWTLPERKSINEIKAFRKSLERGEGAGADLDSVDDVVGVDDEGDEEDDGGAHESSMDSKDRSLSHHTSSAFSTLRKALLPSADPDTVGYWISRAAISGTFHAPPALPSFDFSFGPPLRKDAKESGSGFESSSSCARGHLSLGYELGVSWTVPESVAAGPDDPRSAHGKKRTIVTFKTFERGLVPWFSSSTGSYPSASGDQEQEQGQGRGGRRSDIGTGATAFPPTRADTLRNAKAKCKAAKLGRTEPNLSLAETEALDEEAENGGGKGKTRSTNEAQFVARPEKHDEDDEDEDEAGGTEGQERRRRLRERNALLFNLPPGYFAATSDFEDMPKTHSDSSSAAAAVAGAGVGAGQAPEVQHNHPVKN</sequence>
<organism evidence="2 3">
    <name type="scientific">Tilletia caries</name>
    <name type="common">wheat bunt fungus</name>
    <dbReference type="NCBI Taxonomy" id="13290"/>
    <lineage>
        <taxon>Eukaryota</taxon>
        <taxon>Fungi</taxon>
        <taxon>Dikarya</taxon>
        <taxon>Basidiomycota</taxon>
        <taxon>Ustilaginomycotina</taxon>
        <taxon>Exobasidiomycetes</taxon>
        <taxon>Tilletiales</taxon>
        <taxon>Tilletiaceae</taxon>
        <taxon>Tilletia</taxon>
    </lineage>
</organism>
<reference evidence="2" key="1">
    <citation type="submission" date="2016-04" db="EMBL/GenBank/DDBJ databases">
        <authorList>
            <person name="Nguyen H.D."/>
            <person name="Kesanakurti P."/>
            <person name="Cullis J."/>
            <person name="Levesque C.A."/>
            <person name="Hambleton S."/>
        </authorList>
    </citation>
    <scope>NUCLEOTIDE SEQUENCE</scope>
    <source>
        <strain evidence="2">DAOMC 238032</strain>
    </source>
</reference>
<dbReference type="EMBL" id="LWDD02000149">
    <property type="protein sequence ID" value="KAE8263371.1"/>
    <property type="molecule type" value="Genomic_DNA"/>
</dbReference>
<feature type="compositionally biased region" description="Basic and acidic residues" evidence="1">
    <location>
        <begin position="440"/>
        <end position="454"/>
    </location>
</feature>
<feature type="region of interest" description="Disordered" evidence="1">
    <location>
        <begin position="351"/>
        <end position="373"/>
    </location>
</feature>
<dbReference type="AlphaFoldDB" id="A0A177UK12"/>
<feature type="region of interest" description="Disordered" evidence="1">
    <location>
        <begin position="416"/>
        <end position="455"/>
    </location>
</feature>